<organism evidence="2 3">
    <name type="scientific">Trapa incisa</name>
    <dbReference type="NCBI Taxonomy" id="236973"/>
    <lineage>
        <taxon>Eukaryota</taxon>
        <taxon>Viridiplantae</taxon>
        <taxon>Streptophyta</taxon>
        <taxon>Embryophyta</taxon>
        <taxon>Tracheophyta</taxon>
        <taxon>Spermatophyta</taxon>
        <taxon>Magnoliopsida</taxon>
        <taxon>eudicotyledons</taxon>
        <taxon>Gunneridae</taxon>
        <taxon>Pentapetalae</taxon>
        <taxon>rosids</taxon>
        <taxon>malvids</taxon>
        <taxon>Myrtales</taxon>
        <taxon>Lythraceae</taxon>
        <taxon>Trapa</taxon>
    </lineage>
</organism>
<feature type="chain" id="PRO_5042839730" evidence="1">
    <location>
        <begin position="31"/>
        <end position="95"/>
    </location>
</feature>
<evidence type="ECO:0000256" key="1">
    <source>
        <dbReference type="SAM" id="SignalP"/>
    </source>
</evidence>
<sequence length="95" mass="10447">MASSSSSSSIVKALLVFMVVLALGSSRVVAARTGPAALMIYQFPMKPEVDDQPYQLHQGQMNPVTRFKYGGLTIFGFFPKGTVIPIKKRNRVKNE</sequence>
<evidence type="ECO:0000313" key="3">
    <source>
        <dbReference type="Proteomes" id="UP001345219"/>
    </source>
</evidence>
<feature type="signal peptide" evidence="1">
    <location>
        <begin position="1"/>
        <end position="30"/>
    </location>
</feature>
<reference evidence="2 3" key="1">
    <citation type="journal article" date="2023" name="Hortic Res">
        <title>Pangenome of water caltrop reveals structural variations and asymmetric subgenome divergence after allopolyploidization.</title>
        <authorList>
            <person name="Zhang X."/>
            <person name="Chen Y."/>
            <person name="Wang L."/>
            <person name="Yuan Y."/>
            <person name="Fang M."/>
            <person name="Shi L."/>
            <person name="Lu R."/>
            <person name="Comes H.P."/>
            <person name="Ma Y."/>
            <person name="Chen Y."/>
            <person name="Huang G."/>
            <person name="Zhou Y."/>
            <person name="Zheng Z."/>
            <person name="Qiu Y."/>
        </authorList>
    </citation>
    <scope>NUCLEOTIDE SEQUENCE [LARGE SCALE GENOMIC DNA]</scope>
    <source>
        <tissue evidence="2">Roots</tissue>
    </source>
</reference>
<comment type="caution">
    <text evidence="2">The sequence shown here is derived from an EMBL/GenBank/DDBJ whole genome shotgun (WGS) entry which is preliminary data.</text>
</comment>
<dbReference type="AlphaFoldDB" id="A0AAN7Q386"/>
<dbReference type="Proteomes" id="UP001345219">
    <property type="component" value="Chromosome 15"/>
</dbReference>
<gene>
    <name evidence="2" type="ORF">SAY87_020092</name>
</gene>
<accession>A0AAN7Q386</accession>
<name>A0AAN7Q386_9MYRT</name>
<evidence type="ECO:0000313" key="2">
    <source>
        <dbReference type="EMBL" id="KAK4758791.1"/>
    </source>
</evidence>
<dbReference type="EMBL" id="JAXIOK010000012">
    <property type="protein sequence ID" value="KAK4758791.1"/>
    <property type="molecule type" value="Genomic_DNA"/>
</dbReference>
<protein>
    <submittedName>
        <fullName evidence="2">Uncharacterized protein</fullName>
    </submittedName>
</protein>
<keyword evidence="1" id="KW-0732">Signal</keyword>
<keyword evidence="3" id="KW-1185">Reference proteome</keyword>
<proteinExistence type="predicted"/>